<keyword evidence="1" id="KW-0472">Membrane</keyword>
<proteinExistence type="predicted"/>
<organism evidence="2 3">
    <name type="scientific">Methylomonas rapida</name>
    <dbReference type="NCBI Taxonomy" id="2963939"/>
    <lineage>
        <taxon>Bacteria</taxon>
        <taxon>Pseudomonadati</taxon>
        <taxon>Pseudomonadota</taxon>
        <taxon>Gammaproteobacteria</taxon>
        <taxon>Methylococcales</taxon>
        <taxon>Methylococcaceae</taxon>
        <taxon>Methylomonas</taxon>
    </lineage>
</organism>
<dbReference type="InterPro" id="IPR017581">
    <property type="entry name" value="AtpR-like"/>
</dbReference>
<dbReference type="RefSeq" id="WP_269021759.1">
    <property type="nucleotide sequence ID" value="NZ_CP113517.1"/>
</dbReference>
<accession>A0ABY7GGH4</accession>
<name>A0ABY7GGH4_9GAMM</name>
<evidence type="ECO:0000313" key="3">
    <source>
        <dbReference type="Proteomes" id="UP001162780"/>
    </source>
</evidence>
<keyword evidence="1" id="KW-1133">Transmembrane helix</keyword>
<keyword evidence="3" id="KW-1185">Reference proteome</keyword>
<protein>
    <submittedName>
        <fullName evidence="2">ATP synthase subunit I</fullName>
    </submittedName>
</protein>
<dbReference type="NCBIfam" id="TIGR03165">
    <property type="entry name" value="F1F0_chp_2"/>
    <property type="match status" value="1"/>
</dbReference>
<evidence type="ECO:0000256" key="1">
    <source>
        <dbReference type="SAM" id="Phobius"/>
    </source>
</evidence>
<feature type="transmembrane region" description="Helical" evidence="1">
    <location>
        <begin position="6"/>
        <end position="32"/>
    </location>
</feature>
<dbReference type="Pfam" id="PF12966">
    <property type="entry name" value="AtpR"/>
    <property type="match status" value="1"/>
</dbReference>
<gene>
    <name evidence="2" type="ORF">NM686_011910</name>
</gene>
<dbReference type="Proteomes" id="UP001162780">
    <property type="component" value="Chromosome"/>
</dbReference>
<dbReference type="PROSITE" id="PS51257">
    <property type="entry name" value="PROKAR_LIPOPROTEIN"/>
    <property type="match status" value="1"/>
</dbReference>
<dbReference type="EMBL" id="CP113517">
    <property type="protein sequence ID" value="WAR43103.1"/>
    <property type="molecule type" value="Genomic_DNA"/>
</dbReference>
<evidence type="ECO:0000313" key="2">
    <source>
        <dbReference type="EMBL" id="WAR43103.1"/>
    </source>
</evidence>
<reference evidence="2" key="1">
    <citation type="submission" date="2022-11" db="EMBL/GenBank/DDBJ databases">
        <title>Methylomonas rapida sp. nov., Carotenoid-Producing Obligate Methanotrophs with High Growth Characteristics and Biotechnological Potential.</title>
        <authorList>
            <person name="Tikhonova E.N."/>
            <person name="Suleimanov R.Z."/>
            <person name="Miroshnikov K."/>
            <person name="Oshkin I.Y."/>
            <person name="Belova S.E."/>
            <person name="Danilova O.V."/>
            <person name="Ashikhmin A."/>
            <person name="Konopkin A."/>
            <person name="But S.Y."/>
            <person name="Khmelenina V.N."/>
            <person name="Kuznetsov N."/>
            <person name="Pimenov N.V."/>
            <person name="Dedysh S.N."/>
        </authorList>
    </citation>
    <scope>NUCLEOTIDE SEQUENCE</scope>
    <source>
        <strain evidence="2">MP1</strain>
    </source>
</reference>
<sequence length="98" mass="10975">MMKNEMALIAECLLAATAGFGLGCVFFGGLWLTVRRVRSWRYPALGMLASLGLRMVLVGAGLYLLADGHWQRYAAALPGLLVARWWWLRRMAPKPLVR</sequence>
<keyword evidence="1" id="KW-0812">Transmembrane</keyword>
<feature type="transmembrane region" description="Helical" evidence="1">
    <location>
        <begin position="44"/>
        <end position="64"/>
    </location>
</feature>